<dbReference type="Proteomes" id="UP000191154">
    <property type="component" value="Unassembled WGS sequence"/>
</dbReference>
<dbReference type="RefSeq" id="WP_077866861.1">
    <property type="nucleotide sequence ID" value="NZ_LZYZ01000008.1"/>
</dbReference>
<sequence>MKRFLKFLIISVVIVVGAFGVFKFSNQYRMNILKNNISWSVAYRNCKDSVAFDEDENKNFYIAYENYIKVIKEDGREENLIEDKSLEIENMVFYNNKLYFISKSNLYEYDIENKNLKSILKDIPCEGKYLDRNLIVKDSKLLLSIGSATNSGIASPDNKYPLDKIPYDKSSIDVILNGYNYGEKKTGAFMACGNSSEDGQKIKAQEIANSCVLEINLDNNKVSLYASGIRNIKGWDLDSEGSLVGIVGGMENIGERPINRDFDYLYKIDKGKWYGWPDFSGGDPISSPRFKDKKTVPPLISNPPNKIVAAPMYQYSDVGIIRYLAIDKEGKILEKDTKVYFDSKENTISSISKDNVVSNLLSLRNESKINGIKYFEGDIYILDSGIGCIYKLQTSNSSLVFSLPKPVLIFIFVLLFVLVCLWIARINKNINK</sequence>
<dbReference type="SUPFAM" id="SSF50952">
    <property type="entry name" value="Soluble quinoprotein glucose dehydrogenase"/>
    <property type="match status" value="1"/>
</dbReference>
<comment type="caution">
    <text evidence="2">The sequence shown here is derived from an EMBL/GenBank/DDBJ whole genome shotgun (WGS) entry which is preliminary data.</text>
</comment>
<dbReference type="InterPro" id="IPR011042">
    <property type="entry name" value="6-blade_b-propeller_TolB-like"/>
</dbReference>
<feature type="transmembrane region" description="Helical" evidence="1">
    <location>
        <begin position="7"/>
        <end position="25"/>
    </location>
</feature>
<name>A0A1S8MT23_CLOSA</name>
<dbReference type="InterPro" id="IPR011041">
    <property type="entry name" value="Quinoprot_gluc/sorb_DH_b-prop"/>
</dbReference>
<protein>
    <recommendedName>
        <fullName evidence="4">Glucose / sorbosone dehydrogenase</fullName>
    </recommendedName>
</protein>
<dbReference type="Gene3D" id="2.120.10.30">
    <property type="entry name" value="TolB, C-terminal domain"/>
    <property type="match status" value="1"/>
</dbReference>
<evidence type="ECO:0000313" key="2">
    <source>
        <dbReference type="EMBL" id="OOM07307.1"/>
    </source>
</evidence>
<keyword evidence="1" id="KW-0812">Transmembrane</keyword>
<gene>
    <name evidence="2" type="ORF">CLOSAC_38360</name>
</gene>
<organism evidence="2 3">
    <name type="scientific">Clostridium saccharobutylicum</name>
    <dbReference type="NCBI Taxonomy" id="169679"/>
    <lineage>
        <taxon>Bacteria</taxon>
        <taxon>Bacillati</taxon>
        <taxon>Bacillota</taxon>
        <taxon>Clostridia</taxon>
        <taxon>Eubacteriales</taxon>
        <taxon>Clostridiaceae</taxon>
        <taxon>Clostridium</taxon>
    </lineage>
</organism>
<dbReference type="EMBL" id="LZYZ01000008">
    <property type="protein sequence ID" value="OOM07307.1"/>
    <property type="molecule type" value="Genomic_DNA"/>
</dbReference>
<feature type="transmembrane region" description="Helical" evidence="1">
    <location>
        <begin position="407"/>
        <end position="424"/>
    </location>
</feature>
<keyword evidence="1" id="KW-0472">Membrane</keyword>
<dbReference type="STRING" id="169679.CSACC_30900"/>
<dbReference type="AlphaFoldDB" id="A0A1S8MT23"/>
<accession>A0A1S8MT23</accession>
<evidence type="ECO:0000313" key="3">
    <source>
        <dbReference type="Proteomes" id="UP000191154"/>
    </source>
</evidence>
<proteinExistence type="predicted"/>
<reference evidence="2 3" key="1">
    <citation type="submission" date="2016-05" db="EMBL/GenBank/DDBJ databases">
        <title>Microbial solvent formation.</title>
        <authorList>
            <person name="Poehlein A."/>
            <person name="Montoya Solano J.D."/>
            <person name="Flitsch S."/>
            <person name="Krabben P."/>
            <person name="Duerre P."/>
            <person name="Daniel R."/>
        </authorList>
    </citation>
    <scope>NUCLEOTIDE SEQUENCE [LARGE SCALE GENOMIC DNA]</scope>
    <source>
        <strain evidence="2 3">L1-8</strain>
    </source>
</reference>
<keyword evidence="1" id="KW-1133">Transmembrane helix</keyword>
<evidence type="ECO:0008006" key="4">
    <source>
        <dbReference type="Google" id="ProtNLM"/>
    </source>
</evidence>
<evidence type="ECO:0000256" key="1">
    <source>
        <dbReference type="SAM" id="Phobius"/>
    </source>
</evidence>